<dbReference type="GO" id="GO:0005634">
    <property type="term" value="C:nucleus"/>
    <property type="evidence" value="ECO:0007669"/>
    <property type="project" value="TreeGrafter"/>
</dbReference>
<evidence type="ECO:0000256" key="1">
    <source>
        <dbReference type="ARBA" id="ARBA00006328"/>
    </source>
</evidence>
<dbReference type="AlphaFoldDB" id="A0AAN7ZW23"/>
<organism evidence="4 5">
    <name type="scientific">Elasticomyces elasticus</name>
    <dbReference type="NCBI Taxonomy" id="574655"/>
    <lineage>
        <taxon>Eukaryota</taxon>
        <taxon>Fungi</taxon>
        <taxon>Dikarya</taxon>
        <taxon>Ascomycota</taxon>
        <taxon>Pezizomycotina</taxon>
        <taxon>Dothideomycetes</taxon>
        <taxon>Dothideomycetidae</taxon>
        <taxon>Mycosphaerellales</taxon>
        <taxon>Teratosphaeriaceae</taxon>
        <taxon>Elasticomyces</taxon>
    </lineage>
</organism>
<name>A0AAN7ZW23_9PEZI</name>
<comment type="caution">
    <text evidence="4">The sequence shown here is derived from an EMBL/GenBank/DDBJ whole genome shotgun (WGS) entry which is preliminary data.</text>
</comment>
<sequence length="311" mass="33882">MAPADKLIVVLGATGLQGGSVARLYATLPGWRVRGITRDPTKASCAPLRDAGVELVAADLDDVASLDRAFEGANAIFAVTAMDLEIQQGKNIIHAAAKHLSTLDRLIVSTLSDSEKWSGGQIKWNLHFDGKAKYTQYLKDSFSNLAKKTSYVQMGSYLSNWRAFPFLAPAKQGDGSFVHVDSGGPNSKLTPYVDPPNDTGYFVKALVEHQDANLTMLGFCELISTVEYVAIWSKTLGVKARTGPLNVEVLKSAGLPEFLMQELGESSAYFSTWGWDGGDPEVKHPKELGVEMKKLTKIAEWVKKEDWSAVL</sequence>
<evidence type="ECO:0000259" key="3">
    <source>
        <dbReference type="Pfam" id="PF05368"/>
    </source>
</evidence>
<dbReference type="PANTHER" id="PTHR42748:SF26">
    <property type="entry name" value="NMRA-LIKE DOMAIN-CONTAINING PROTEIN"/>
    <property type="match status" value="1"/>
</dbReference>
<dbReference type="SUPFAM" id="SSF51735">
    <property type="entry name" value="NAD(P)-binding Rossmann-fold domains"/>
    <property type="match status" value="1"/>
</dbReference>
<dbReference type="Gene3D" id="3.40.50.720">
    <property type="entry name" value="NAD(P)-binding Rossmann-like Domain"/>
    <property type="match status" value="1"/>
</dbReference>
<dbReference type="Gene3D" id="3.90.25.10">
    <property type="entry name" value="UDP-galactose 4-epimerase, domain 1"/>
    <property type="match status" value="1"/>
</dbReference>
<dbReference type="Pfam" id="PF05368">
    <property type="entry name" value="NmrA"/>
    <property type="match status" value="1"/>
</dbReference>
<evidence type="ECO:0000256" key="2">
    <source>
        <dbReference type="ARBA" id="ARBA00022857"/>
    </source>
</evidence>
<evidence type="ECO:0000313" key="5">
    <source>
        <dbReference type="Proteomes" id="UP001310594"/>
    </source>
</evidence>
<comment type="similarity">
    <text evidence="1">Belongs to the NmrA-type oxidoreductase family.</text>
</comment>
<dbReference type="EMBL" id="JAVRQU010000002">
    <property type="protein sequence ID" value="KAK5706660.1"/>
    <property type="molecule type" value="Genomic_DNA"/>
</dbReference>
<dbReference type="InterPro" id="IPR051164">
    <property type="entry name" value="NmrA-like_oxidored"/>
</dbReference>
<dbReference type="InterPro" id="IPR036291">
    <property type="entry name" value="NAD(P)-bd_dom_sf"/>
</dbReference>
<accession>A0AAN7ZW23</accession>
<evidence type="ECO:0000313" key="4">
    <source>
        <dbReference type="EMBL" id="KAK5706660.1"/>
    </source>
</evidence>
<keyword evidence="2" id="KW-0521">NADP</keyword>
<protein>
    <recommendedName>
        <fullName evidence="3">NmrA-like domain-containing protein</fullName>
    </recommendedName>
</protein>
<dbReference type="Proteomes" id="UP001310594">
    <property type="component" value="Unassembled WGS sequence"/>
</dbReference>
<reference evidence="4" key="1">
    <citation type="submission" date="2023-08" db="EMBL/GenBank/DDBJ databases">
        <title>Black Yeasts Isolated from many extreme environments.</title>
        <authorList>
            <person name="Coleine C."/>
            <person name="Stajich J.E."/>
            <person name="Selbmann L."/>
        </authorList>
    </citation>
    <scope>NUCLEOTIDE SEQUENCE</scope>
    <source>
        <strain evidence="4">CCFEE 5810</strain>
    </source>
</reference>
<dbReference type="PANTHER" id="PTHR42748">
    <property type="entry name" value="NITROGEN METABOLITE REPRESSION PROTEIN NMRA FAMILY MEMBER"/>
    <property type="match status" value="1"/>
</dbReference>
<feature type="domain" description="NmrA-like" evidence="3">
    <location>
        <begin position="5"/>
        <end position="301"/>
    </location>
</feature>
<proteinExistence type="inferred from homology"/>
<gene>
    <name evidence="4" type="ORF">LTR97_001650</name>
</gene>
<dbReference type="InterPro" id="IPR008030">
    <property type="entry name" value="NmrA-like"/>
</dbReference>